<name>A0AAW9QUS7_9CHRO</name>
<reference evidence="1 2" key="1">
    <citation type="submission" date="2024-01" db="EMBL/GenBank/DDBJ databases">
        <title>Genomic insights into the taxonomy and metabolism of the cyanobacterium Pannus brasiliensis CCIBt3594.</title>
        <authorList>
            <person name="Machado M."/>
            <person name="Botero N.B."/>
            <person name="Andreote A.P.D."/>
            <person name="Feitosa A.M.T."/>
            <person name="Popin R."/>
            <person name="Sivonen K."/>
            <person name="Fiore M.F."/>
        </authorList>
    </citation>
    <scope>NUCLEOTIDE SEQUENCE [LARGE SCALE GENOMIC DNA]</scope>
    <source>
        <strain evidence="1 2">CCIBt3594</strain>
    </source>
</reference>
<dbReference type="AlphaFoldDB" id="A0AAW9QUS7"/>
<sequence length="236" mass="26297">METAKDMVEASYGYGSTEVVLKELGESVADSVASLQRELSRYPSTLGAFVLDEMELNIPVSMRVDDIGQLMVTVIDGDTLPKSRVGRLRLRFKPVLGTHEPLPTIAEQSLETLNCLSPEEIQLLNSRRIFTVDDVLRVTNHASGRQGLYAMGLKTEIERLRNRAFLRSLSVLPADIVDALFLLDIDSLDRFLGLSAPTLTEQLRKVDRLSQSLTSDKVRSLQEEVRKYLYGDSAPA</sequence>
<evidence type="ECO:0000313" key="1">
    <source>
        <dbReference type="EMBL" id="MEG3437136.1"/>
    </source>
</evidence>
<dbReference type="EMBL" id="JBAFSM010000013">
    <property type="protein sequence ID" value="MEG3437136.1"/>
    <property type="molecule type" value="Genomic_DNA"/>
</dbReference>
<dbReference type="Proteomes" id="UP001328733">
    <property type="component" value="Unassembled WGS sequence"/>
</dbReference>
<accession>A0AAW9QUS7</accession>
<proteinExistence type="predicted"/>
<comment type="caution">
    <text evidence="1">The sequence shown here is derived from an EMBL/GenBank/DDBJ whole genome shotgun (WGS) entry which is preliminary data.</text>
</comment>
<dbReference type="RefSeq" id="WP_332864621.1">
    <property type="nucleotide sequence ID" value="NZ_JBAFSM010000013.1"/>
</dbReference>
<protein>
    <submittedName>
        <fullName evidence="1">Uncharacterized protein</fullName>
    </submittedName>
</protein>
<gene>
    <name evidence="1" type="ORF">V0288_08400</name>
</gene>
<evidence type="ECO:0000313" key="2">
    <source>
        <dbReference type="Proteomes" id="UP001328733"/>
    </source>
</evidence>
<organism evidence="1 2">
    <name type="scientific">Pannus brasiliensis CCIBt3594</name>
    <dbReference type="NCBI Taxonomy" id="1427578"/>
    <lineage>
        <taxon>Bacteria</taxon>
        <taxon>Bacillati</taxon>
        <taxon>Cyanobacteriota</taxon>
        <taxon>Cyanophyceae</taxon>
        <taxon>Oscillatoriophycideae</taxon>
        <taxon>Chroococcales</taxon>
        <taxon>Microcystaceae</taxon>
        <taxon>Pannus</taxon>
    </lineage>
</organism>
<keyword evidence="2" id="KW-1185">Reference proteome</keyword>